<keyword evidence="5" id="KW-0804">Transcription</keyword>
<comment type="similarity">
    <text evidence="1">Belongs to the sigma-70 factor family. ECF subfamily.</text>
</comment>
<feature type="domain" description="RNA polymerase sigma-70 region 2" evidence="6">
    <location>
        <begin position="14"/>
        <end position="81"/>
    </location>
</feature>
<dbReference type="Gene3D" id="1.10.10.10">
    <property type="entry name" value="Winged helix-like DNA-binding domain superfamily/Winged helix DNA-binding domain"/>
    <property type="match status" value="1"/>
</dbReference>
<protein>
    <submittedName>
        <fullName evidence="8">RNA polymerase sigma factor</fullName>
    </submittedName>
</protein>
<sequence length="185" mass="22314">MHHENEKMALFEALYREYLVPLKKYAYRIGVGYDDIEDMVHEAFIEYYKRYALDLDHKVKLVLLIRILRSKWIDNRRQMRRREMLHLEDPDAEEEIMNLLLEGEIGIQLLDQEVIDRDIYWNVWKIVKSMKKDWRDVLILRVLEGLTAEEACAVLKIKSTVCCTRLYRAKAELQKRVLRAKLFDI</sequence>
<name>A0AAW3X185_9CLOT</name>
<dbReference type="SUPFAM" id="SSF88659">
    <property type="entry name" value="Sigma3 and sigma4 domains of RNA polymerase sigma factors"/>
    <property type="match status" value="1"/>
</dbReference>
<evidence type="ECO:0000256" key="4">
    <source>
        <dbReference type="ARBA" id="ARBA00023125"/>
    </source>
</evidence>
<dbReference type="NCBIfam" id="TIGR02937">
    <property type="entry name" value="sigma70-ECF"/>
    <property type="match status" value="1"/>
</dbReference>
<dbReference type="InterPro" id="IPR013324">
    <property type="entry name" value="RNA_pol_sigma_r3/r4-like"/>
</dbReference>
<evidence type="ECO:0000256" key="5">
    <source>
        <dbReference type="ARBA" id="ARBA00023163"/>
    </source>
</evidence>
<evidence type="ECO:0000256" key="3">
    <source>
        <dbReference type="ARBA" id="ARBA00023082"/>
    </source>
</evidence>
<evidence type="ECO:0000256" key="2">
    <source>
        <dbReference type="ARBA" id="ARBA00023015"/>
    </source>
</evidence>
<evidence type="ECO:0000259" key="7">
    <source>
        <dbReference type="Pfam" id="PF08281"/>
    </source>
</evidence>
<keyword evidence="4" id="KW-0238">DNA-binding</keyword>
<keyword evidence="3" id="KW-0731">Sigma factor</keyword>
<dbReference type="EMBL" id="JACOOW010000003">
    <property type="protein sequence ID" value="MBC5655820.1"/>
    <property type="molecule type" value="Genomic_DNA"/>
</dbReference>
<gene>
    <name evidence="8" type="ORF">H8S19_01825</name>
</gene>
<dbReference type="Gene3D" id="1.10.1740.10">
    <property type="match status" value="1"/>
</dbReference>
<evidence type="ECO:0000256" key="1">
    <source>
        <dbReference type="ARBA" id="ARBA00010641"/>
    </source>
</evidence>
<comment type="caution">
    <text evidence="8">The sequence shown here is derived from an EMBL/GenBank/DDBJ whole genome shotgun (WGS) entry which is preliminary data.</text>
</comment>
<dbReference type="InterPro" id="IPR014284">
    <property type="entry name" value="RNA_pol_sigma-70_dom"/>
</dbReference>
<organism evidence="8 9">
    <name type="scientific">Clostridium segne</name>
    <dbReference type="NCBI Taxonomy" id="2763038"/>
    <lineage>
        <taxon>Bacteria</taxon>
        <taxon>Bacillati</taxon>
        <taxon>Bacillota</taxon>
        <taxon>Clostridia</taxon>
        <taxon>Eubacteriales</taxon>
        <taxon>Clostridiaceae</taxon>
        <taxon>Clostridium</taxon>
    </lineage>
</organism>
<dbReference type="Pfam" id="PF08281">
    <property type="entry name" value="Sigma70_r4_2"/>
    <property type="match status" value="1"/>
</dbReference>
<feature type="domain" description="RNA polymerase sigma factor 70 region 4 type 2" evidence="7">
    <location>
        <begin position="125"/>
        <end position="173"/>
    </location>
</feature>
<dbReference type="GO" id="GO:0003677">
    <property type="term" value="F:DNA binding"/>
    <property type="evidence" value="ECO:0007669"/>
    <property type="project" value="UniProtKB-KW"/>
</dbReference>
<dbReference type="InterPro" id="IPR036388">
    <property type="entry name" value="WH-like_DNA-bd_sf"/>
</dbReference>
<reference evidence="8 9" key="1">
    <citation type="submission" date="2020-08" db="EMBL/GenBank/DDBJ databases">
        <title>Genome public.</title>
        <authorList>
            <person name="Liu C."/>
            <person name="Sun Q."/>
        </authorList>
    </citation>
    <scope>NUCLEOTIDE SEQUENCE [LARGE SCALE GENOMIC DNA]</scope>
    <source>
        <strain evidence="8 9">BX14</strain>
    </source>
</reference>
<dbReference type="InterPro" id="IPR039425">
    <property type="entry name" value="RNA_pol_sigma-70-like"/>
</dbReference>
<dbReference type="GO" id="GO:0016987">
    <property type="term" value="F:sigma factor activity"/>
    <property type="evidence" value="ECO:0007669"/>
    <property type="project" value="UniProtKB-KW"/>
</dbReference>
<dbReference type="SUPFAM" id="SSF88946">
    <property type="entry name" value="Sigma2 domain of RNA polymerase sigma factors"/>
    <property type="match status" value="1"/>
</dbReference>
<evidence type="ECO:0000313" key="9">
    <source>
        <dbReference type="Proteomes" id="UP000653904"/>
    </source>
</evidence>
<dbReference type="AlphaFoldDB" id="A0AAW3X185"/>
<dbReference type="InterPro" id="IPR013325">
    <property type="entry name" value="RNA_pol_sigma_r2"/>
</dbReference>
<dbReference type="PANTHER" id="PTHR43133:SF8">
    <property type="entry name" value="RNA POLYMERASE SIGMA FACTOR HI_1459-RELATED"/>
    <property type="match status" value="1"/>
</dbReference>
<dbReference type="PANTHER" id="PTHR43133">
    <property type="entry name" value="RNA POLYMERASE ECF-TYPE SIGMA FACTO"/>
    <property type="match status" value="1"/>
</dbReference>
<dbReference type="GO" id="GO:0006352">
    <property type="term" value="P:DNA-templated transcription initiation"/>
    <property type="evidence" value="ECO:0007669"/>
    <property type="project" value="InterPro"/>
</dbReference>
<proteinExistence type="inferred from homology"/>
<keyword evidence="9" id="KW-1185">Reference proteome</keyword>
<dbReference type="InterPro" id="IPR013249">
    <property type="entry name" value="RNA_pol_sigma70_r4_t2"/>
</dbReference>
<accession>A0AAW3X185</accession>
<dbReference type="Pfam" id="PF04542">
    <property type="entry name" value="Sigma70_r2"/>
    <property type="match status" value="1"/>
</dbReference>
<dbReference type="RefSeq" id="WP_118652622.1">
    <property type="nucleotide sequence ID" value="NZ_JACOOW010000003.1"/>
</dbReference>
<evidence type="ECO:0000259" key="6">
    <source>
        <dbReference type="Pfam" id="PF04542"/>
    </source>
</evidence>
<dbReference type="Proteomes" id="UP000653904">
    <property type="component" value="Unassembled WGS sequence"/>
</dbReference>
<keyword evidence="2" id="KW-0805">Transcription regulation</keyword>
<dbReference type="InterPro" id="IPR007627">
    <property type="entry name" value="RNA_pol_sigma70_r2"/>
</dbReference>
<evidence type="ECO:0000313" key="8">
    <source>
        <dbReference type="EMBL" id="MBC5655820.1"/>
    </source>
</evidence>